<keyword evidence="2" id="KW-0812">Transmembrane</keyword>
<evidence type="ECO:0000313" key="4">
    <source>
        <dbReference type="Proteomes" id="UP000799777"/>
    </source>
</evidence>
<keyword evidence="2" id="KW-1133">Transmembrane helix</keyword>
<sequence length="299" mass="32942">MGTLPLRTNLPTQFTTKMRFVTILRFAAMLVAVAVAQISIIEFSELPACAKSCKILSTSEANCVPPATPVANAATYLSCFCQSDYLKTLRINGSICNQFCSNEDDLSTYEYYNKLCGTPFVGFTSSLTSLPPPLSASTSTWKAVEPTSTAPAPPKESEAKPRDHGVWLHSNWKYLMLAGVPLLFALAVLVGLAFLYRNHKKKREAANRRNNMIPLQRLGTSAPSRPTTRGEEDLNSMPAAGLSSPLASPGSPHSFQDSLRIYTEEQREQEQRVERLRRGGRLPVFPAKTPWPSTEDEGR</sequence>
<reference evidence="3" key="1">
    <citation type="journal article" date="2020" name="Stud. Mycol.">
        <title>101 Dothideomycetes genomes: a test case for predicting lifestyles and emergence of pathogens.</title>
        <authorList>
            <person name="Haridas S."/>
            <person name="Albert R."/>
            <person name="Binder M."/>
            <person name="Bloem J."/>
            <person name="Labutti K."/>
            <person name="Salamov A."/>
            <person name="Andreopoulos B."/>
            <person name="Baker S."/>
            <person name="Barry K."/>
            <person name="Bills G."/>
            <person name="Bluhm B."/>
            <person name="Cannon C."/>
            <person name="Castanera R."/>
            <person name="Culley D."/>
            <person name="Daum C."/>
            <person name="Ezra D."/>
            <person name="Gonzalez J."/>
            <person name="Henrissat B."/>
            <person name="Kuo A."/>
            <person name="Liang C."/>
            <person name="Lipzen A."/>
            <person name="Lutzoni F."/>
            <person name="Magnuson J."/>
            <person name="Mondo S."/>
            <person name="Nolan M."/>
            <person name="Ohm R."/>
            <person name="Pangilinan J."/>
            <person name="Park H.-J."/>
            <person name="Ramirez L."/>
            <person name="Alfaro M."/>
            <person name="Sun H."/>
            <person name="Tritt A."/>
            <person name="Yoshinaga Y."/>
            <person name="Zwiers L.-H."/>
            <person name="Turgeon B."/>
            <person name="Goodwin S."/>
            <person name="Spatafora J."/>
            <person name="Crous P."/>
            <person name="Grigoriev I."/>
        </authorList>
    </citation>
    <scope>NUCLEOTIDE SEQUENCE</scope>
    <source>
        <strain evidence="3">CBS 110217</strain>
    </source>
</reference>
<feature type="compositionally biased region" description="Polar residues" evidence="1">
    <location>
        <begin position="218"/>
        <end position="227"/>
    </location>
</feature>
<evidence type="ECO:0008006" key="5">
    <source>
        <dbReference type="Google" id="ProtNLM"/>
    </source>
</evidence>
<feature type="transmembrane region" description="Helical" evidence="2">
    <location>
        <begin position="174"/>
        <end position="196"/>
    </location>
</feature>
<proteinExistence type="predicted"/>
<protein>
    <recommendedName>
        <fullName evidence="5">Integral membrane protein</fullName>
    </recommendedName>
</protein>
<dbReference type="OrthoDB" id="5426355at2759"/>
<evidence type="ECO:0000256" key="1">
    <source>
        <dbReference type="SAM" id="MobiDB-lite"/>
    </source>
</evidence>
<keyword evidence="2" id="KW-0472">Membrane</keyword>
<evidence type="ECO:0000313" key="3">
    <source>
        <dbReference type="EMBL" id="KAF2033882.1"/>
    </source>
</evidence>
<feature type="compositionally biased region" description="Basic and acidic residues" evidence="1">
    <location>
        <begin position="262"/>
        <end position="277"/>
    </location>
</feature>
<name>A0A9P4HH16_9PLEO</name>
<organism evidence="3 4">
    <name type="scientific">Setomelanomma holmii</name>
    <dbReference type="NCBI Taxonomy" id="210430"/>
    <lineage>
        <taxon>Eukaryota</taxon>
        <taxon>Fungi</taxon>
        <taxon>Dikarya</taxon>
        <taxon>Ascomycota</taxon>
        <taxon>Pezizomycotina</taxon>
        <taxon>Dothideomycetes</taxon>
        <taxon>Pleosporomycetidae</taxon>
        <taxon>Pleosporales</taxon>
        <taxon>Pleosporineae</taxon>
        <taxon>Phaeosphaeriaceae</taxon>
        <taxon>Setomelanomma</taxon>
    </lineage>
</organism>
<feature type="region of interest" description="Disordered" evidence="1">
    <location>
        <begin position="134"/>
        <end position="162"/>
    </location>
</feature>
<evidence type="ECO:0000256" key="2">
    <source>
        <dbReference type="SAM" id="Phobius"/>
    </source>
</evidence>
<gene>
    <name evidence="3" type="ORF">EK21DRAFT_86033</name>
</gene>
<keyword evidence="4" id="KW-1185">Reference proteome</keyword>
<dbReference type="AlphaFoldDB" id="A0A9P4HH16"/>
<feature type="transmembrane region" description="Helical" evidence="2">
    <location>
        <begin position="20"/>
        <end position="41"/>
    </location>
</feature>
<comment type="caution">
    <text evidence="3">The sequence shown here is derived from an EMBL/GenBank/DDBJ whole genome shotgun (WGS) entry which is preliminary data.</text>
</comment>
<feature type="compositionally biased region" description="Low complexity" evidence="1">
    <location>
        <begin position="238"/>
        <end position="252"/>
    </location>
</feature>
<feature type="region of interest" description="Disordered" evidence="1">
    <location>
        <begin position="206"/>
        <end position="299"/>
    </location>
</feature>
<dbReference type="EMBL" id="ML978164">
    <property type="protein sequence ID" value="KAF2033882.1"/>
    <property type="molecule type" value="Genomic_DNA"/>
</dbReference>
<accession>A0A9P4HH16</accession>
<dbReference type="Proteomes" id="UP000799777">
    <property type="component" value="Unassembled WGS sequence"/>
</dbReference>